<dbReference type="EMBL" id="GG700648">
    <property type="protein sequence ID" value="KFL60236.1"/>
    <property type="molecule type" value="Genomic_DNA"/>
</dbReference>
<dbReference type="InParanoid" id="A0A080WDT5"/>
<organism evidence="1 2">
    <name type="scientific">Trichophyton rubrum (strain ATCC MYA-4607 / CBS 118892)</name>
    <name type="common">Athlete's foot fungus</name>
    <dbReference type="NCBI Taxonomy" id="559305"/>
    <lineage>
        <taxon>Eukaryota</taxon>
        <taxon>Fungi</taxon>
        <taxon>Dikarya</taxon>
        <taxon>Ascomycota</taxon>
        <taxon>Pezizomycotina</taxon>
        <taxon>Eurotiomycetes</taxon>
        <taxon>Eurotiomycetidae</taxon>
        <taxon>Onygenales</taxon>
        <taxon>Arthrodermataceae</taxon>
        <taxon>Trichophyton</taxon>
    </lineage>
</organism>
<dbReference type="VEuPathDB" id="FungiDB:TERG_11569"/>
<dbReference type="HOGENOM" id="CLU_2293703_0_0_1"/>
<dbReference type="AlphaFoldDB" id="A0A080WDT5"/>
<gene>
    <name evidence="1" type="ORF">TERG_11569</name>
</gene>
<dbReference type="GeneID" id="71776998"/>
<evidence type="ECO:0000313" key="2">
    <source>
        <dbReference type="Proteomes" id="UP000008864"/>
    </source>
</evidence>
<proteinExistence type="predicted"/>
<dbReference type="RefSeq" id="XP_047605110.1">
    <property type="nucleotide sequence ID" value="XM_047750668.1"/>
</dbReference>
<protein>
    <submittedName>
        <fullName evidence="1">Uncharacterized protein</fullName>
    </submittedName>
</protein>
<name>A0A080WDT5_TRIRC</name>
<accession>A0A080WDT5</accession>
<dbReference type="Proteomes" id="UP000008864">
    <property type="component" value="Unassembled WGS sequence"/>
</dbReference>
<evidence type="ECO:0000313" key="1">
    <source>
        <dbReference type="EMBL" id="KFL60236.1"/>
    </source>
</evidence>
<keyword evidence="2" id="KW-1185">Reference proteome</keyword>
<sequence length="101" mass="11243">MYIFCMNGFATKWLLCAGIHENIGTPNGLKNAPGIDCGIFQRPVAMHRTYAQQSQCGMMGSKQNRKRILSWLDIALLRPSSLVGVLTSCPMTYQLARTFTT</sequence>
<reference evidence="2" key="1">
    <citation type="journal article" date="2012" name="MBio">
        <title>Comparative genome analysis of Trichophyton rubrum and related dermatophytes reveals candidate genes involved in infection.</title>
        <authorList>
            <person name="Martinez D.A."/>
            <person name="Oliver B.G."/>
            <person name="Graeser Y."/>
            <person name="Goldberg J.M."/>
            <person name="Li W."/>
            <person name="Martinez-Rossi N.M."/>
            <person name="Monod M."/>
            <person name="Shelest E."/>
            <person name="Barton R.C."/>
            <person name="Birch E."/>
            <person name="Brakhage A.A."/>
            <person name="Chen Z."/>
            <person name="Gurr S.J."/>
            <person name="Heiman D."/>
            <person name="Heitman J."/>
            <person name="Kosti I."/>
            <person name="Rossi A."/>
            <person name="Saif S."/>
            <person name="Samalova M."/>
            <person name="Saunders C.W."/>
            <person name="Shea T."/>
            <person name="Summerbell R.C."/>
            <person name="Xu J."/>
            <person name="Young S."/>
            <person name="Zeng Q."/>
            <person name="Birren B.W."/>
            <person name="Cuomo C.A."/>
            <person name="White T.C."/>
        </authorList>
    </citation>
    <scope>NUCLEOTIDE SEQUENCE [LARGE SCALE GENOMIC DNA]</scope>
    <source>
        <strain evidence="2">ATCC MYA-4607 / CBS 118892</strain>
    </source>
</reference>